<sequence>MLSKISLSAIQFYQKFISPKKGFRCAYGILNNTHGCSGSVKAIIESKGLINGFSGIKGQFSACKQASEELKRRKKKKKNDEDGVCLEPCTCSAADCAIPSPGKLDACDCLDSASCIP</sequence>
<evidence type="ECO:0000313" key="1">
    <source>
        <dbReference type="EMBL" id="KAA1252809.1"/>
    </source>
</evidence>
<dbReference type="Proteomes" id="UP000323225">
    <property type="component" value="Unassembled WGS sequence"/>
</dbReference>
<protein>
    <submittedName>
        <fullName evidence="1">Membrane protein insertion efficiency factor YidD</fullName>
    </submittedName>
</protein>
<accession>A0A5Q6PDW4</accession>
<dbReference type="EMBL" id="VUAA01000038">
    <property type="protein sequence ID" value="KAA1252809.1"/>
    <property type="molecule type" value="Genomic_DNA"/>
</dbReference>
<proteinExistence type="predicted"/>
<dbReference type="NCBIfam" id="TIGR00278">
    <property type="entry name" value="membrane protein insertion efficiency factor YidD"/>
    <property type="match status" value="1"/>
</dbReference>
<reference evidence="1 2" key="1">
    <citation type="submission" date="2019-09" db="EMBL/GenBank/DDBJ databases">
        <authorList>
            <person name="Kritzky A."/>
            <person name="Schelkanova E.Y."/>
            <person name="Alkhova Z.V."/>
            <person name="Smirnova N.I."/>
        </authorList>
    </citation>
    <scope>NUCLEOTIDE SEQUENCE [LARGE SCALE GENOMIC DNA]</scope>
    <source>
        <strain evidence="1 2">M1526</strain>
    </source>
</reference>
<organism evidence="1 2">
    <name type="scientific">Vibrio cholerae</name>
    <dbReference type="NCBI Taxonomy" id="666"/>
    <lineage>
        <taxon>Bacteria</taxon>
        <taxon>Pseudomonadati</taxon>
        <taxon>Pseudomonadota</taxon>
        <taxon>Gammaproteobacteria</taxon>
        <taxon>Vibrionales</taxon>
        <taxon>Vibrionaceae</taxon>
        <taxon>Vibrio</taxon>
    </lineage>
</organism>
<comment type="caution">
    <text evidence="1">The sequence shown here is derived from an EMBL/GenBank/DDBJ whole genome shotgun (WGS) entry which is preliminary data.</text>
</comment>
<gene>
    <name evidence="1" type="ORF">F0M16_20980</name>
</gene>
<evidence type="ECO:0000313" key="2">
    <source>
        <dbReference type="Proteomes" id="UP000323225"/>
    </source>
</evidence>
<dbReference type="InterPro" id="IPR002696">
    <property type="entry name" value="Membr_insert_effic_factor_YidD"/>
</dbReference>
<name>A0A5Q6PDW4_VIBCL</name>
<dbReference type="AlphaFoldDB" id="A0A5Q6PDW4"/>